<dbReference type="AlphaFoldDB" id="A0AAE0GJF4"/>
<gene>
    <name evidence="1" type="ORF">CYMTET_13075</name>
</gene>
<evidence type="ECO:0000313" key="1">
    <source>
        <dbReference type="EMBL" id="KAK3279023.1"/>
    </source>
</evidence>
<name>A0AAE0GJF4_9CHLO</name>
<protein>
    <submittedName>
        <fullName evidence="1">Uncharacterized protein</fullName>
    </submittedName>
</protein>
<organism evidence="1 2">
    <name type="scientific">Cymbomonas tetramitiformis</name>
    <dbReference type="NCBI Taxonomy" id="36881"/>
    <lineage>
        <taxon>Eukaryota</taxon>
        <taxon>Viridiplantae</taxon>
        <taxon>Chlorophyta</taxon>
        <taxon>Pyramimonadophyceae</taxon>
        <taxon>Pyramimonadales</taxon>
        <taxon>Pyramimonadaceae</taxon>
        <taxon>Cymbomonas</taxon>
    </lineage>
</organism>
<evidence type="ECO:0000313" key="2">
    <source>
        <dbReference type="Proteomes" id="UP001190700"/>
    </source>
</evidence>
<dbReference type="Proteomes" id="UP001190700">
    <property type="component" value="Unassembled WGS sequence"/>
</dbReference>
<keyword evidence="2" id="KW-1185">Reference proteome</keyword>
<accession>A0AAE0GJF4</accession>
<sequence length="114" mass="12896">MAQSANEPMVVTGPAAKARAAKGPLKACQFVKALRAEYERSPYLKPHDVEGGAFGRPHQRTDTFRMVDDMIWRVAEDRYQLVLSSDFPLREIVMREAHEFPAGSWQCSLSLFLL</sequence>
<proteinExistence type="predicted"/>
<comment type="caution">
    <text evidence="1">The sequence shown here is derived from an EMBL/GenBank/DDBJ whole genome shotgun (WGS) entry which is preliminary data.</text>
</comment>
<reference evidence="1 2" key="1">
    <citation type="journal article" date="2015" name="Genome Biol. Evol.">
        <title>Comparative Genomics of a Bacterivorous Green Alga Reveals Evolutionary Causalities and Consequences of Phago-Mixotrophic Mode of Nutrition.</title>
        <authorList>
            <person name="Burns J.A."/>
            <person name="Paasch A."/>
            <person name="Narechania A."/>
            <person name="Kim E."/>
        </authorList>
    </citation>
    <scope>NUCLEOTIDE SEQUENCE [LARGE SCALE GENOMIC DNA]</scope>
    <source>
        <strain evidence="1 2">PLY_AMNH</strain>
    </source>
</reference>
<dbReference type="EMBL" id="LGRX02005170">
    <property type="protein sequence ID" value="KAK3279023.1"/>
    <property type="molecule type" value="Genomic_DNA"/>
</dbReference>